<dbReference type="AlphaFoldDB" id="A0A0F4PPK8"/>
<dbReference type="PIRSF" id="PIRSF004810">
    <property type="entry name" value="ChrA"/>
    <property type="match status" value="1"/>
</dbReference>
<sequence>MKLLSLFYQFFLLGCTSFGGPAAHLGYFQRHFVENKQWLSQQQYGHLISLSQLLPGPGSSQVGFAIGLHHAGVLGGIVAFVGFTLPSMLIMVLLAVGAQQLGWGLSGLIIGLKLFAVVIVTDALITMTKNFCPNWQTKALALLSALALIFVPSLYTQLAILAVAGVTGAWLLKPMECAESESPTRLNWPALLLFSVLFLLTFSAASGYWQLAGQFYQAGSLVFGGGHVVLPLLDTILTGVDSDAFLSGYAAAQAIPGPMFTFATYLGAIMTPHAPLLGATLATLAIFTPGFLLVIGFHRHWQSLLSNPLVAGVSKAINAAVVGFIAAALYNPIIPAGVSQWWYGLVAIIGLWVLRQYKPPILMVIASFAALGLLLAKLP</sequence>
<dbReference type="NCBIfam" id="TIGR00937">
    <property type="entry name" value="2A51"/>
    <property type="match status" value="1"/>
</dbReference>
<dbReference type="eggNOG" id="COG2059">
    <property type="taxonomic scope" value="Bacteria"/>
</dbReference>
<dbReference type="PROSITE" id="PS51257">
    <property type="entry name" value="PROKAR_LIPOPROTEIN"/>
    <property type="match status" value="1"/>
</dbReference>
<feature type="transmembrane region" description="Helical" evidence="7">
    <location>
        <begin position="191"/>
        <end position="209"/>
    </location>
</feature>
<evidence type="ECO:0000313" key="8">
    <source>
        <dbReference type="EMBL" id="KJY96963.1"/>
    </source>
</evidence>
<comment type="caution">
    <text evidence="8">The sequence shown here is derived from an EMBL/GenBank/DDBJ whole genome shotgun (WGS) entry which is preliminary data.</text>
</comment>
<reference evidence="8 9" key="1">
    <citation type="journal article" date="2015" name="BMC Genomics">
        <title>Genome mining reveals unlocked bioactive potential of marine Gram-negative bacteria.</title>
        <authorList>
            <person name="Machado H."/>
            <person name="Sonnenschein E.C."/>
            <person name="Melchiorsen J."/>
            <person name="Gram L."/>
        </authorList>
    </citation>
    <scope>NUCLEOTIDE SEQUENCE [LARGE SCALE GENOMIC DNA]</scope>
    <source>
        <strain evidence="8 9">S3137</strain>
    </source>
</reference>
<feature type="transmembrane region" description="Helical" evidence="7">
    <location>
        <begin position="276"/>
        <end position="297"/>
    </location>
</feature>
<feature type="transmembrane region" description="Helical" evidence="7">
    <location>
        <begin position="145"/>
        <end position="171"/>
    </location>
</feature>
<feature type="transmembrane region" description="Helical" evidence="7">
    <location>
        <begin position="336"/>
        <end position="354"/>
    </location>
</feature>
<proteinExistence type="inferred from homology"/>
<accession>A0A0F4PPK8</accession>
<organism evidence="8 9">
    <name type="scientific">Pseudoalteromonas ruthenica</name>
    <dbReference type="NCBI Taxonomy" id="151081"/>
    <lineage>
        <taxon>Bacteria</taxon>
        <taxon>Pseudomonadati</taxon>
        <taxon>Pseudomonadota</taxon>
        <taxon>Gammaproteobacteria</taxon>
        <taxon>Alteromonadales</taxon>
        <taxon>Pseudoalteromonadaceae</taxon>
        <taxon>Pseudoalteromonas</taxon>
    </lineage>
</organism>
<dbReference type="InterPro" id="IPR014047">
    <property type="entry name" value="Chr_Tranpt_l_chain"/>
</dbReference>
<evidence type="ECO:0000256" key="4">
    <source>
        <dbReference type="ARBA" id="ARBA00022692"/>
    </source>
</evidence>
<evidence type="ECO:0000256" key="3">
    <source>
        <dbReference type="ARBA" id="ARBA00022475"/>
    </source>
</evidence>
<dbReference type="EMBL" id="JXXZ01000014">
    <property type="protein sequence ID" value="KJY96963.1"/>
    <property type="molecule type" value="Genomic_DNA"/>
</dbReference>
<keyword evidence="9" id="KW-1185">Reference proteome</keyword>
<feature type="transmembrane region" description="Helical" evidence="7">
    <location>
        <begin position="103"/>
        <end position="125"/>
    </location>
</feature>
<name>A0A0F4PPK8_9GAMM</name>
<dbReference type="PANTHER" id="PTHR33567:SF3">
    <property type="entry name" value="CHROMATE ION TRANSPORTER (EUROFUNG)"/>
    <property type="match status" value="1"/>
</dbReference>
<keyword evidence="3" id="KW-1003">Cell membrane</keyword>
<dbReference type="PATRIC" id="fig|151081.8.peg.3155"/>
<protein>
    <submittedName>
        <fullName evidence="8">Chorismate-binding protein</fullName>
    </submittedName>
</protein>
<dbReference type="Proteomes" id="UP000033664">
    <property type="component" value="Unassembled WGS sequence"/>
</dbReference>
<evidence type="ECO:0000256" key="1">
    <source>
        <dbReference type="ARBA" id="ARBA00004651"/>
    </source>
</evidence>
<dbReference type="Pfam" id="PF02417">
    <property type="entry name" value="Chromate_transp"/>
    <property type="match status" value="2"/>
</dbReference>
<dbReference type="GeneID" id="58229994"/>
<feature type="transmembrane region" description="Helical" evidence="7">
    <location>
        <begin position="215"/>
        <end position="233"/>
    </location>
</feature>
<evidence type="ECO:0000256" key="2">
    <source>
        <dbReference type="ARBA" id="ARBA00005262"/>
    </source>
</evidence>
<dbReference type="GO" id="GO:0005886">
    <property type="term" value="C:plasma membrane"/>
    <property type="evidence" value="ECO:0007669"/>
    <property type="project" value="UniProtKB-SubCell"/>
</dbReference>
<comment type="subcellular location">
    <subcellularLocation>
        <location evidence="1">Cell membrane</location>
        <topology evidence="1">Multi-pass membrane protein</topology>
    </subcellularLocation>
</comment>
<dbReference type="InterPro" id="IPR003370">
    <property type="entry name" value="Chromate_transpt"/>
</dbReference>
<keyword evidence="5 7" id="KW-1133">Transmembrane helix</keyword>
<evidence type="ECO:0000256" key="5">
    <source>
        <dbReference type="ARBA" id="ARBA00022989"/>
    </source>
</evidence>
<dbReference type="RefSeq" id="WP_045980276.1">
    <property type="nucleotide sequence ID" value="NZ_JXXY01000016.1"/>
</dbReference>
<feature type="transmembrane region" description="Helical" evidence="7">
    <location>
        <begin position="73"/>
        <end position="96"/>
    </location>
</feature>
<evidence type="ECO:0000256" key="7">
    <source>
        <dbReference type="SAM" id="Phobius"/>
    </source>
</evidence>
<comment type="similarity">
    <text evidence="2">Belongs to the chromate ion transporter (CHR) (TC 2.A.51) family.</text>
</comment>
<evidence type="ECO:0000313" key="9">
    <source>
        <dbReference type="Proteomes" id="UP000033664"/>
    </source>
</evidence>
<dbReference type="OrthoDB" id="8969999at2"/>
<keyword evidence="6 7" id="KW-0472">Membrane</keyword>
<dbReference type="GO" id="GO:0015109">
    <property type="term" value="F:chromate transmembrane transporter activity"/>
    <property type="evidence" value="ECO:0007669"/>
    <property type="project" value="InterPro"/>
</dbReference>
<feature type="transmembrane region" description="Helical" evidence="7">
    <location>
        <begin position="309"/>
        <end position="330"/>
    </location>
</feature>
<dbReference type="PANTHER" id="PTHR33567">
    <property type="entry name" value="CHROMATE ION TRANSPORTER (EUROFUNG)"/>
    <property type="match status" value="1"/>
</dbReference>
<evidence type="ECO:0000256" key="6">
    <source>
        <dbReference type="ARBA" id="ARBA00023136"/>
    </source>
</evidence>
<feature type="transmembrane region" description="Helical" evidence="7">
    <location>
        <begin position="245"/>
        <end position="270"/>
    </location>
</feature>
<gene>
    <name evidence="8" type="ORF">TW72_15950</name>
</gene>
<keyword evidence="4 7" id="KW-0812">Transmembrane</keyword>
<feature type="transmembrane region" description="Helical" evidence="7">
    <location>
        <begin position="361"/>
        <end position="378"/>
    </location>
</feature>